<comment type="function">
    <text evidence="4">Acts as an anti-CsrA protein, binds CsrA and prevents it from repressing translation of its target genes, one of which is flagellin. Binds to flagellin and participates in the assembly of the flagellum.</text>
</comment>
<dbReference type="InterPro" id="IPR024046">
    <property type="entry name" value="Flagellar_assmbl_FliW_dom_sf"/>
</dbReference>
<keyword evidence="3 4" id="KW-0810">Translation regulation</keyword>
<keyword evidence="2 4" id="KW-1005">Bacterial flagellum biogenesis</keyword>
<reference evidence="7" key="1">
    <citation type="journal article" date="2019" name="Int. J. Syst. Evol. Microbiol.">
        <title>Halobacteriovorax valvorus sp. nov., a novel prokaryotic predator isolated from coastal seawater of China.</title>
        <authorList>
            <person name="Chen M.-X."/>
        </authorList>
    </citation>
    <scope>NUCLEOTIDE SEQUENCE [LARGE SCALE GENOMIC DNA]</scope>
    <source>
        <strain evidence="7">BL9</strain>
    </source>
</reference>
<keyword evidence="1 4" id="KW-0963">Cytoplasm</keyword>
<dbReference type="PANTHER" id="PTHR39190">
    <property type="entry name" value="FLAGELLAR ASSEMBLY FACTOR FLIW"/>
    <property type="match status" value="1"/>
</dbReference>
<evidence type="ECO:0000313" key="6">
    <source>
        <dbReference type="EMBL" id="RZF22975.1"/>
    </source>
</evidence>
<dbReference type="InterPro" id="IPR003775">
    <property type="entry name" value="Flagellar_assembly_factor_FliW"/>
</dbReference>
<protein>
    <recommendedName>
        <fullName evidence="4">Flagellar assembly factor FliW</fullName>
    </recommendedName>
</protein>
<evidence type="ECO:0000256" key="5">
    <source>
        <dbReference type="SAM" id="MobiDB-lite"/>
    </source>
</evidence>
<accession>A0ABY0IJ45</accession>
<keyword evidence="7" id="KW-1185">Reference proteome</keyword>
<dbReference type="PANTHER" id="PTHR39190:SF1">
    <property type="entry name" value="FLAGELLAR ASSEMBLY FACTOR FLIW"/>
    <property type="match status" value="1"/>
</dbReference>
<sequence length="188" mass="21149">MRRNDTVKVSTTRFGELEVNKKDIIKFDEGILGFENLKEFFVVDPGDQTLILWLQSVDDGATAFPIIEPKIFKEDYSISLLPAELNSLKLENLTNASVYTILTIPSDVTLMSANLKAPIIINNDTHKARQIVLQDNKLEVKFEMYAALKKSIVNFHSDDSVRTNVNVSNEPTVVEQSETTNTERTAEA</sequence>
<organism evidence="6 7">
    <name type="scientific">Halobacteriovorax vibrionivorans</name>
    <dbReference type="NCBI Taxonomy" id="2152716"/>
    <lineage>
        <taxon>Bacteria</taxon>
        <taxon>Pseudomonadati</taxon>
        <taxon>Bdellovibrionota</taxon>
        <taxon>Bacteriovoracia</taxon>
        <taxon>Bacteriovoracales</taxon>
        <taxon>Halobacteriovoraceae</taxon>
        <taxon>Halobacteriovorax</taxon>
    </lineage>
</organism>
<dbReference type="Proteomes" id="UP000443582">
    <property type="component" value="Unassembled WGS sequence"/>
</dbReference>
<comment type="caution">
    <text evidence="6">The sequence shown here is derived from an EMBL/GenBank/DDBJ whole genome shotgun (WGS) entry which is preliminary data.</text>
</comment>
<evidence type="ECO:0000313" key="7">
    <source>
        <dbReference type="Proteomes" id="UP000443582"/>
    </source>
</evidence>
<gene>
    <name evidence="4" type="primary">fliW</name>
    <name evidence="6" type="ORF">DAY19_04170</name>
</gene>
<evidence type="ECO:0000256" key="2">
    <source>
        <dbReference type="ARBA" id="ARBA00022795"/>
    </source>
</evidence>
<keyword evidence="6" id="KW-0282">Flagellum</keyword>
<name>A0ABY0IJ45_9BACT</name>
<evidence type="ECO:0000256" key="3">
    <source>
        <dbReference type="ARBA" id="ARBA00022845"/>
    </source>
</evidence>
<proteinExistence type="inferred from homology"/>
<dbReference type="SUPFAM" id="SSF141457">
    <property type="entry name" value="BH3618-like"/>
    <property type="match status" value="1"/>
</dbReference>
<comment type="subcellular location">
    <subcellularLocation>
        <location evidence="4">Cytoplasm</location>
    </subcellularLocation>
</comment>
<comment type="subunit">
    <text evidence="4">Interacts with translational regulator CsrA and flagellin(s).</text>
</comment>
<evidence type="ECO:0000256" key="4">
    <source>
        <dbReference type="HAMAP-Rule" id="MF_01185"/>
    </source>
</evidence>
<dbReference type="EMBL" id="QDKL01000001">
    <property type="protein sequence ID" value="RZF22975.1"/>
    <property type="molecule type" value="Genomic_DNA"/>
</dbReference>
<dbReference type="Pfam" id="PF02623">
    <property type="entry name" value="FliW"/>
    <property type="match status" value="1"/>
</dbReference>
<dbReference type="HAMAP" id="MF_01185">
    <property type="entry name" value="FliW"/>
    <property type="match status" value="1"/>
</dbReference>
<evidence type="ECO:0000256" key="1">
    <source>
        <dbReference type="ARBA" id="ARBA00022490"/>
    </source>
</evidence>
<feature type="region of interest" description="Disordered" evidence="5">
    <location>
        <begin position="168"/>
        <end position="188"/>
    </location>
</feature>
<keyword evidence="6" id="KW-0966">Cell projection</keyword>
<keyword evidence="6" id="KW-0969">Cilium</keyword>
<dbReference type="Gene3D" id="2.30.290.10">
    <property type="entry name" value="BH3618-like"/>
    <property type="match status" value="1"/>
</dbReference>
<comment type="similarity">
    <text evidence="4">Belongs to the FliW family.</text>
</comment>
<keyword evidence="4" id="KW-0143">Chaperone</keyword>